<feature type="region of interest" description="Disordered" evidence="7">
    <location>
        <begin position="1399"/>
        <end position="1526"/>
    </location>
</feature>
<evidence type="ECO:0000313" key="12">
    <source>
        <dbReference type="Proteomes" id="UP000183832"/>
    </source>
</evidence>
<proteinExistence type="inferred from homology"/>
<dbReference type="GO" id="GO:0006406">
    <property type="term" value="P:mRNA export from nucleus"/>
    <property type="evidence" value="ECO:0007669"/>
    <property type="project" value="InterPro"/>
</dbReference>
<dbReference type="InterPro" id="IPR021418">
    <property type="entry name" value="THO_THOC2_C"/>
</dbReference>
<keyword evidence="12" id="KW-1185">Reference proteome</keyword>
<dbReference type="GO" id="GO:0006397">
    <property type="term" value="P:mRNA processing"/>
    <property type="evidence" value="ECO:0007669"/>
    <property type="project" value="InterPro"/>
</dbReference>
<dbReference type="Proteomes" id="UP000183832">
    <property type="component" value="Unassembled WGS sequence"/>
</dbReference>
<dbReference type="EMBL" id="CVRI01000010">
    <property type="protein sequence ID" value="CRK88717.1"/>
    <property type="molecule type" value="Genomic_DNA"/>
</dbReference>
<dbReference type="Pfam" id="PF16134">
    <property type="entry name" value="THOC2_N"/>
    <property type="match status" value="2"/>
</dbReference>
<feature type="compositionally biased region" description="Basic and acidic residues" evidence="7">
    <location>
        <begin position="1437"/>
        <end position="1451"/>
    </location>
</feature>
<dbReference type="OrthoDB" id="29024at2759"/>
<evidence type="ECO:0000259" key="10">
    <source>
        <dbReference type="Pfam" id="PF16134"/>
    </source>
</evidence>
<sequence length="1526" mass="176689">MEPTIYSNWEAKKSEFFKNIKAVIKDDESILLGKKPKGLDVTRAIYDLVCSGIKGILKKDALQTALTELIFIHKDIASIILDIFHVLDTETQSQTDFTVEERSTFGMIIKASEKLFSEKMLKERLEIDTLQEFGIVNKTFYTKFIKIKTKLYYKQRRFNLFREENEGYAKLMTELNKEFGDDDNELNTIEMGKSLIGCFNLDPNRVLDVILESFESRSEQHELFIPLLKSYMPDSNIISEVLGYKYRNYSDEQTPFSLYKVTAILLQHDIIKLDDIYSWLSPVDEKLATEWEMEINDAKEFVRKLNIVSTNKDKQDEEKEPDHDVISEKYATNQKFGLCEALLTIGDWENAEKVMNKLPEKCATSYEPIARALCDLIHIIIEPVYRLKCAIPANIRGKIVSPHSNKKSPPQVTAFVNLRNHAFPMFHALGPSLNYDPVLLQKLLRMMRVILENELNVDAANPPTSAIIDDMKLALYHDIISLLDSCVLPSLSYMECNCCVAEEIWSVVKLYPYNIRYSLYSRWKNESYLVHPKLIRIRGNAEKEIKALMKRVSKENVKPVGRRIGKLTHSSPGFLFDYVSFISCNLIRLIIYFLVQVLGQIQIYDNLIGPVVDALRFLTSLSYDVLGYCVIEALVSSGRDRFKYGGTSLSDWLQSLANFCGAIYKKYTIELSGLLQYICNQLKAHKSLDLLILKEIVQKMVGIEAAEEMTSEQLSAMCGGELLKGEAGYFSQVRNTKKSSQRLKDALASNDLAVALCLLIAQQKHCVIYRETSKSHLKLVGKLYDQCQDTLVQFGNFLGSTYSVEEYVERLPSIHSMLQEYHIHSDVAFFLARPMLGHAINQKYDQLRKNDSSSKKLTSAQKQEKYLEAVEFVMSPVIESVRPLHPMKVWEDISPQFLVTFWSLSMYDLQTPLESYLREIAKIKQQSALLVHSNDSNNTMSKIKKEQERFQALIEKLQEEKKKQQEHVEKIMGRLNEEKDNWFPSRAQRSVKNETIPKFLQLCLFPRCTFTALDAVYCAKFVHIIHNLKTPNFSTLLCYDRIFCDITCCVTTCTENEATRYGRFLNAMLETVMRWHGDQATFNKECAKFPGFVTKFRVSNQCSDTNDNVGYENFRHVCYKWHFKIAKSIVTCLSSKDYIQIRNAFVILMHIQNHFPVLLRTEQVIQKRVEKVRDEEKNKRQDLHVLASSYLGILKLKCNQLIPESEFHQVSEKALQEEKTMNGDAGKIDKKPLKDRERSEKKLIKVTAEREIKKETPARESSSRDQREPTPREKSVKEIKVKEEKRERETRERDEPEKIAFALFLFLAAALFAVCSPHAADTFEGDLSSVSNSSNGSMHPTADLVIVDDQRESKRRKVEIPSSKKTRWDVPDNSPKLYPNSLQVLLIIDTKNHQHGGLQPWLYPSESETNGNIKSLQKRNDNDDVVEVKKERTSKKEKREKQTEEEKELRKEKKLIKKRDREEPAVVEKRRKDEDKTIKVPHHNGEEDERTRRHVRMNDDVYIRDERHDRDKGHYQKTRTGRSNPY</sequence>
<comment type="similarity">
    <text evidence="2">Belongs to the THOC2 family.</text>
</comment>
<protein>
    <recommendedName>
        <fullName evidence="3">THO complex subunit 2</fullName>
    </recommendedName>
</protein>
<comment type="subunit">
    <text evidence="5">Component of the THO subcomplex, which is composed of THOC1, THOC2, THOC3, THOC5, THOC6 and THOC7. The THO subcomplex interacts with DDX39B to form the THO-DDX39B complex which multimerizes into a 28-subunit tetrameric assembly. Component of the transcription/export (TREX) complex at least composed of ALYREF/THOC4, DDX39B, SARNP/CIP29, CHTOP and the THO subcomplex; in the complex interacts with THOC1, THOC3, THOC5, THOC7 and DDX39B. TREX seems to have a dynamic structure involving ATP-dependent remodeling. Interacts with POLDIP3 and ZC3H11A.</text>
</comment>
<gene>
    <name evidence="11" type="primary">putative THO complex subunit 2</name>
    <name evidence="11" type="ORF">CLUMA_CG002522</name>
</gene>
<dbReference type="InterPro" id="IPR040007">
    <property type="entry name" value="Tho2"/>
</dbReference>
<feature type="compositionally biased region" description="Basic and acidic residues" evidence="7">
    <location>
        <begin position="1418"/>
        <end position="1431"/>
    </location>
</feature>
<feature type="compositionally biased region" description="Polar residues" evidence="7">
    <location>
        <begin position="1406"/>
        <end position="1415"/>
    </location>
</feature>
<feature type="domain" description="THO complex subunit 2 N-terminal" evidence="10">
    <location>
        <begin position="40"/>
        <end position="409"/>
    </location>
</feature>
<dbReference type="STRING" id="568069.A0A1J1HL10"/>
<evidence type="ECO:0000256" key="6">
    <source>
        <dbReference type="SAM" id="Coils"/>
    </source>
</evidence>
<evidence type="ECO:0000256" key="5">
    <source>
        <dbReference type="ARBA" id="ARBA00047033"/>
    </source>
</evidence>
<evidence type="ECO:0000256" key="4">
    <source>
        <dbReference type="ARBA" id="ARBA00023242"/>
    </source>
</evidence>
<feature type="coiled-coil region" evidence="6">
    <location>
        <begin position="940"/>
        <end position="981"/>
    </location>
</feature>
<evidence type="ECO:0000256" key="2">
    <source>
        <dbReference type="ARBA" id="ARBA00007857"/>
    </source>
</evidence>
<dbReference type="InterPro" id="IPR032302">
    <property type="entry name" value="THOC2_N"/>
</dbReference>
<reference evidence="11 12" key="1">
    <citation type="submission" date="2015-04" db="EMBL/GenBank/DDBJ databases">
        <authorList>
            <person name="Syromyatnikov M.Y."/>
            <person name="Popov V.N."/>
        </authorList>
    </citation>
    <scope>NUCLEOTIDE SEQUENCE [LARGE SCALE GENOMIC DNA]</scope>
</reference>
<feature type="region of interest" description="Disordered" evidence="7">
    <location>
        <begin position="1214"/>
        <end position="1293"/>
    </location>
</feature>
<comment type="subcellular location">
    <subcellularLocation>
        <location evidence="1">Nucleus</location>
    </subcellularLocation>
</comment>
<evidence type="ECO:0000313" key="11">
    <source>
        <dbReference type="EMBL" id="CRK88717.1"/>
    </source>
</evidence>
<evidence type="ECO:0000259" key="9">
    <source>
        <dbReference type="Pfam" id="PF11732"/>
    </source>
</evidence>
<organism evidence="11 12">
    <name type="scientific">Clunio marinus</name>
    <dbReference type="NCBI Taxonomy" id="568069"/>
    <lineage>
        <taxon>Eukaryota</taxon>
        <taxon>Metazoa</taxon>
        <taxon>Ecdysozoa</taxon>
        <taxon>Arthropoda</taxon>
        <taxon>Hexapoda</taxon>
        <taxon>Insecta</taxon>
        <taxon>Pterygota</taxon>
        <taxon>Neoptera</taxon>
        <taxon>Endopterygota</taxon>
        <taxon>Diptera</taxon>
        <taxon>Nematocera</taxon>
        <taxon>Chironomoidea</taxon>
        <taxon>Chironomidae</taxon>
        <taxon>Clunio</taxon>
    </lineage>
</organism>
<feature type="domain" description="THO complex subunit 2 N-terminal" evidence="10">
    <location>
        <begin position="410"/>
        <end position="562"/>
    </location>
</feature>
<name>A0A1J1HL10_9DIPT</name>
<dbReference type="PANTHER" id="PTHR21597">
    <property type="entry name" value="THO2 PROTEIN"/>
    <property type="match status" value="1"/>
</dbReference>
<dbReference type="Pfam" id="PF11732">
    <property type="entry name" value="Thoc2"/>
    <property type="match status" value="1"/>
</dbReference>
<evidence type="ECO:0000259" key="8">
    <source>
        <dbReference type="Pfam" id="PF11262"/>
    </source>
</evidence>
<feature type="compositionally biased region" description="Basic and acidic residues" evidence="7">
    <location>
        <begin position="1459"/>
        <end position="1514"/>
    </location>
</feature>
<accession>A0A1J1HL10</accession>
<dbReference type="InterPro" id="IPR021726">
    <property type="entry name" value="THO_THOC2_N"/>
</dbReference>
<dbReference type="Pfam" id="PF11262">
    <property type="entry name" value="Tho2"/>
    <property type="match status" value="1"/>
</dbReference>
<feature type="region of interest" description="Disordered" evidence="7">
    <location>
        <begin position="1328"/>
        <end position="1374"/>
    </location>
</feature>
<feature type="compositionally biased region" description="Low complexity" evidence="7">
    <location>
        <begin position="1328"/>
        <end position="1337"/>
    </location>
</feature>
<evidence type="ECO:0000256" key="1">
    <source>
        <dbReference type="ARBA" id="ARBA00004123"/>
    </source>
</evidence>
<keyword evidence="6" id="KW-0175">Coiled coil</keyword>
<keyword evidence="4" id="KW-0539">Nucleus</keyword>
<evidence type="ECO:0000256" key="3">
    <source>
        <dbReference type="ARBA" id="ARBA00019596"/>
    </source>
</evidence>
<feature type="domain" description="THO complex subunitTHOC2 C-terminal" evidence="8">
    <location>
        <begin position="890"/>
        <end position="1193"/>
    </location>
</feature>
<dbReference type="GO" id="GO:0000445">
    <property type="term" value="C:THO complex part of transcription export complex"/>
    <property type="evidence" value="ECO:0007669"/>
    <property type="project" value="TreeGrafter"/>
</dbReference>
<dbReference type="PANTHER" id="PTHR21597:SF0">
    <property type="entry name" value="THO COMPLEX SUBUNIT 2"/>
    <property type="match status" value="1"/>
</dbReference>
<feature type="domain" description="THO complex subunitTHOC2 N-terminal" evidence="9">
    <location>
        <begin position="594"/>
        <end position="657"/>
    </location>
</feature>
<dbReference type="GO" id="GO:0003729">
    <property type="term" value="F:mRNA binding"/>
    <property type="evidence" value="ECO:0007669"/>
    <property type="project" value="TreeGrafter"/>
</dbReference>
<evidence type="ECO:0000256" key="7">
    <source>
        <dbReference type="SAM" id="MobiDB-lite"/>
    </source>
</evidence>